<evidence type="ECO:0000313" key="2">
    <source>
        <dbReference type="Proteomes" id="UP000753376"/>
    </source>
</evidence>
<dbReference type="EMBL" id="JAHKPV010000006">
    <property type="protein sequence ID" value="MBU2873576.1"/>
    <property type="molecule type" value="Genomic_DNA"/>
</dbReference>
<dbReference type="InterPro" id="IPR021783">
    <property type="entry name" value="DUF3348"/>
</dbReference>
<evidence type="ECO:0000313" key="1">
    <source>
        <dbReference type="EMBL" id="MBU2873576.1"/>
    </source>
</evidence>
<sequence>MTQIPSLSAGTSQQRLLQLLAQSGAPVTDGPLPCCGERLGRLFGLSDTLVLDSAIAFRARQTGMDQRAVFDRVIQELATSRQALIRKIKTYSDDLEPTDCVEFEHYLNSWLTLQRKVIAVSRQLRDKTRKAMKDHSQTLARLAELDATFDHAMAGYTGQCFSHIPKVLEQRFQSLAHDTSCTPYNGLHRYCEEAQNLLLAELDVRLEPVLGLLEACQNEVTNSP</sequence>
<protein>
    <submittedName>
        <fullName evidence="1">DUF3348 domain-containing protein</fullName>
    </submittedName>
</protein>
<comment type="caution">
    <text evidence="1">The sequence shown here is derived from an EMBL/GenBank/DDBJ whole genome shotgun (WGS) entry which is preliminary data.</text>
</comment>
<dbReference type="RefSeq" id="WP_216007462.1">
    <property type="nucleotide sequence ID" value="NZ_JAHKPV010000006.1"/>
</dbReference>
<organism evidence="1 2">
    <name type="scientific">Marinobacter salexigens</name>
    <dbReference type="NCBI Taxonomy" id="1925763"/>
    <lineage>
        <taxon>Bacteria</taxon>
        <taxon>Pseudomonadati</taxon>
        <taxon>Pseudomonadota</taxon>
        <taxon>Gammaproteobacteria</taxon>
        <taxon>Pseudomonadales</taxon>
        <taxon>Marinobacteraceae</taxon>
        <taxon>Marinobacter</taxon>
    </lineage>
</organism>
<proteinExistence type="predicted"/>
<name>A0ABS6A5Y3_9GAMM</name>
<dbReference type="Pfam" id="PF11828">
    <property type="entry name" value="DUF3348"/>
    <property type="match status" value="1"/>
</dbReference>
<reference evidence="1 2" key="1">
    <citation type="submission" date="2021-05" db="EMBL/GenBank/DDBJ databases">
        <title>Draft genomes of bacteria isolated from model marine particles.</title>
        <authorList>
            <person name="Datta M.S."/>
            <person name="Schwartzman J.A."/>
            <person name="Enke T.N."/>
            <person name="Saavedra J."/>
            <person name="Cermak N."/>
            <person name="Cordero O.X."/>
        </authorList>
    </citation>
    <scope>NUCLEOTIDE SEQUENCE [LARGE SCALE GENOMIC DNA]</scope>
    <source>
        <strain evidence="1 2">D2M19</strain>
    </source>
</reference>
<keyword evidence="2" id="KW-1185">Reference proteome</keyword>
<accession>A0ABS6A5Y3</accession>
<gene>
    <name evidence="1" type="ORF">KO508_06080</name>
</gene>
<dbReference type="Proteomes" id="UP000753376">
    <property type="component" value="Unassembled WGS sequence"/>
</dbReference>